<dbReference type="GO" id="GO:0006355">
    <property type="term" value="P:regulation of DNA-templated transcription"/>
    <property type="evidence" value="ECO:0007669"/>
    <property type="project" value="InterPro"/>
</dbReference>
<dbReference type="InterPro" id="IPR058031">
    <property type="entry name" value="AAA_lid_NorR"/>
</dbReference>
<dbReference type="FunFam" id="3.40.50.300:FF:000006">
    <property type="entry name" value="DNA-binding transcriptional regulator NtrC"/>
    <property type="match status" value="1"/>
</dbReference>
<comment type="function">
    <text evidence="6">May play the central regulatory role in sporulation. It may be an element of the effector pathway responsible for the activation of sporulation genes in response to nutritional stress. Spo0A may act in concert with spo0H (a sigma factor) to control the expression of some genes that are critical to the sporulation process.</text>
</comment>
<keyword evidence="3" id="KW-0067">ATP-binding</keyword>
<feature type="domain" description="Sigma-54 factor interaction" evidence="8">
    <location>
        <begin position="143"/>
        <end position="372"/>
    </location>
</feature>
<dbReference type="EMBL" id="NIBG01000006">
    <property type="protein sequence ID" value="PAB59606.1"/>
    <property type="molecule type" value="Genomic_DNA"/>
</dbReference>
<dbReference type="PRINTS" id="PR01590">
    <property type="entry name" value="HTHFIS"/>
</dbReference>
<gene>
    <name evidence="10" type="ORF">CCE28_08530</name>
</gene>
<protein>
    <recommendedName>
        <fullName evidence="1">Stage 0 sporulation protein A homolog</fullName>
    </recommendedName>
</protein>
<reference evidence="10 11" key="1">
    <citation type="submission" date="2017-06" db="EMBL/GenBank/DDBJ databases">
        <title>Draft genome sequence of anaerobic fermentative bacterium Anaeromicrobium sediminis DY2726D isolated from West Pacific Ocean sediments.</title>
        <authorList>
            <person name="Zeng X."/>
        </authorList>
    </citation>
    <scope>NUCLEOTIDE SEQUENCE [LARGE SCALE GENOMIC DNA]</scope>
    <source>
        <strain evidence="10 11">DY2726D</strain>
    </source>
</reference>
<evidence type="ECO:0000256" key="5">
    <source>
        <dbReference type="ARBA" id="ARBA00023163"/>
    </source>
</evidence>
<name>A0A267MJA3_9FIRM</name>
<keyword evidence="5" id="KW-0804">Transcription</keyword>
<dbReference type="PROSITE" id="PS00675">
    <property type="entry name" value="SIGMA54_INTERACT_1"/>
    <property type="match status" value="1"/>
</dbReference>
<dbReference type="OrthoDB" id="9803970at2"/>
<keyword evidence="2" id="KW-0547">Nucleotide-binding</keyword>
<dbReference type="Pfam" id="PF00158">
    <property type="entry name" value="Sigma54_activat"/>
    <property type="match status" value="1"/>
</dbReference>
<dbReference type="Pfam" id="PF02954">
    <property type="entry name" value="HTH_8"/>
    <property type="match status" value="1"/>
</dbReference>
<evidence type="ECO:0000259" key="9">
    <source>
        <dbReference type="PROSITE" id="PS50110"/>
    </source>
</evidence>
<evidence type="ECO:0000313" key="10">
    <source>
        <dbReference type="EMBL" id="PAB59606.1"/>
    </source>
</evidence>
<dbReference type="SUPFAM" id="SSF52540">
    <property type="entry name" value="P-loop containing nucleoside triphosphate hydrolases"/>
    <property type="match status" value="1"/>
</dbReference>
<dbReference type="Gene3D" id="1.10.10.60">
    <property type="entry name" value="Homeodomain-like"/>
    <property type="match status" value="1"/>
</dbReference>
<evidence type="ECO:0000256" key="4">
    <source>
        <dbReference type="ARBA" id="ARBA00023015"/>
    </source>
</evidence>
<dbReference type="Gene3D" id="1.10.8.60">
    <property type="match status" value="1"/>
</dbReference>
<evidence type="ECO:0000256" key="2">
    <source>
        <dbReference type="ARBA" id="ARBA00022741"/>
    </source>
</evidence>
<dbReference type="Gene3D" id="3.40.50.2300">
    <property type="match status" value="1"/>
</dbReference>
<dbReference type="Proteomes" id="UP000216024">
    <property type="component" value="Unassembled WGS sequence"/>
</dbReference>
<dbReference type="Pfam" id="PF25601">
    <property type="entry name" value="AAA_lid_14"/>
    <property type="match status" value="1"/>
</dbReference>
<dbReference type="GO" id="GO:0043565">
    <property type="term" value="F:sequence-specific DNA binding"/>
    <property type="evidence" value="ECO:0007669"/>
    <property type="project" value="InterPro"/>
</dbReference>
<dbReference type="SMART" id="SM00448">
    <property type="entry name" value="REC"/>
    <property type="match status" value="1"/>
</dbReference>
<keyword evidence="4" id="KW-0805">Transcription regulation</keyword>
<sequence length="454" mass="51866">MKLEQILIVDDEAAICASLECALEEEYEVFIANKPSEVYECLRNNNIKIMILDLKLGKYNGLDILQEVKKYHIGIEVIVITAFSSIDTTIKAIKGGAYYYVSKPVNIKDLKSLINNALKHQQLNNEIVHLNEEIEKGHKLGDIIGKSESIKEVFQLINKVKDIDCNVLITGESGTGKELVARAIHYLGNKRNEHLEVVNCAAIPSDLLESELFGYAKGAFTGAVHDKAGKFEIANKGTIFLDEIGEMDIQLQSKLLRVLQEKKVTQLGSNKERKIHVRIVAATNRILEEEILKKNFREDLFYRLNVIQIKMPSLRERKEDIPLLIGHFIRKYSKEYNKTIKEIDRNVLKFLECYDYKGNIRELANIVERLIILCDDSKISYKDIPIDMRQSSSKDNFHSDKIAIQIGESLKEAEKKIIENTLKGNHGNKRLTAAVLGISERTLYYKIKEYKIKV</sequence>
<evidence type="ECO:0000256" key="7">
    <source>
        <dbReference type="PROSITE-ProRule" id="PRU00169"/>
    </source>
</evidence>
<dbReference type="InterPro" id="IPR002197">
    <property type="entry name" value="HTH_Fis"/>
</dbReference>
<dbReference type="InterPro" id="IPR001789">
    <property type="entry name" value="Sig_transdc_resp-reg_receiver"/>
</dbReference>
<evidence type="ECO:0000256" key="3">
    <source>
        <dbReference type="ARBA" id="ARBA00022840"/>
    </source>
</evidence>
<feature type="modified residue" description="4-aspartylphosphate" evidence="7">
    <location>
        <position position="53"/>
    </location>
</feature>
<dbReference type="InterPro" id="IPR002078">
    <property type="entry name" value="Sigma_54_int"/>
</dbReference>
<proteinExistence type="predicted"/>
<evidence type="ECO:0000256" key="6">
    <source>
        <dbReference type="ARBA" id="ARBA00024867"/>
    </source>
</evidence>
<dbReference type="InterPro" id="IPR025943">
    <property type="entry name" value="Sigma_54_int_dom_ATP-bd_2"/>
</dbReference>
<dbReference type="PROSITE" id="PS50045">
    <property type="entry name" value="SIGMA54_INTERACT_4"/>
    <property type="match status" value="1"/>
</dbReference>
<dbReference type="InterPro" id="IPR025662">
    <property type="entry name" value="Sigma_54_int_dom_ATP-bd_1"/>
</dbReference>
<dbReference type="SMART" id="SM00382">
    <property type="entry name" value="AAA"/>
    <property type="match status" value="1"/>
</dbReference>
<dbReference type="Pfam" id="PF00072">
    <property type="entry name" value="Response_reg"/>
    <property type="match status" value="1"/>
</dbReference>
<dbReference type="GO" id="GO:0000160">
    <property type="term" value="P:phosphorelay signal transduction system"/>
    <property type="evidence" value="ECO:0007669"/>
    <property type="project" value="InterPro"/>
</dbReference>
<comment type="caution">
    <text evidence="10">The sequence shown here is derived from an EMBL/GenBank/DDBJ whole genome shotgun (WGS) entry which is preliminary data.</text>
</comment>
<dbReference type="GO" id="GO:0005524">
    <property type="term" value="F:ATP binding"/>
    <property type="evidence" value="ECO:0007669"/>
    <property type="project" value="UniProtKB-KW"/>
</dbReference>
<feature type="domain" description="Response regulatory" evidence="9">
    <location>
        <begin position="5"/>
        <end position="118"/>
    </location>
</feature>
<dbReference type="AlphaFoldDB" id="A0A267MJA3"/>
<dbReference type="PANTHER" id="PTHR32071">
    <property type="entry name" value="TRANSCRIPTIONAL REGULATORY PROTEIN"/>
    <property type="match status" value="1"/>
</dbReference>
<dbReference type="SUPFAM" id="SSF46689">
    <property type="entry name" value="Homeodomain-like"/>
    <property type="match status" value="1"/>
</dbReference>
<keyword evidence="11" id="KW-1185">Reference proteome</keyword>
<dbReference type="InterPro" id="IPR003593">
    <property type="entry name" value="AAA+_ATPase"/>
</dbReference>
<keyword evidence="7" id="KW-0597">Phosphoprotein</keyword>
<dbReference type="PROSITE" id="PS00676">
    <property type="entry name" value="SIGMA54_INTERACT_2"/>
    <property type="match status" value="1"/>
</dbReference>
<evidence type="ECO:0000313" key="11">
    <source>
        <dbReference type="Proteomes" id="UP000216024"/>
    </source>
</evidence>
<dbReference type="SUPFAM" id="SSF52172">
    <property type="entry name" value="CheY-like"/>
    <property type="match status" value="1"/>
</dbReference>
<accession>A0A267MJA3</accession>
<dbReference type="InterPro" id="IPR027417">
    <property type="entry name" value="P-loop_NTPase"/>
</dbReference>
<organism evidence="10 11">
    <name type="scientific">Anaeromicrobium sediminis</name>
    <dbReference type="NCBI Taxonomy" id="1478221"/>
    <lineage>
        <taxon>Bacteria</taxon>
        <taxon>Bacillati</taxon>
        <taxon>Bacillota</taxon>
        <taxon>Clostridia</taxon>
        <taxon>Peptostreptococcales</taxon>
        <taxon>Thermotaleaceae</taxon>
        <taxon>Anaeromicrobium</taxon>
    </lineage>
</organism>
<dbReference type="InterPro" id="IPR009057">
    <property type="entry name" value="Homeodomain-like_sf"/>
</dbReference>
<dbReference type="CDD" id="cd00009">
    <property type="entry name" value="AAA"/>
    <property type="match status" value="1"/>
</dbReference>
<dbReference type="PANTHER" id="PTHR32071:SF57">
    <property type="entry name" value="C4-DICARBOXYLATE TRANSPORT TRANSCRIPTIONAL REGULATORY PROTEIN DCTD"/>
    <property type="match status" value="1"/>
</dbReference>
<dbReference type="Gene3D" id="3.40.50.300">
    <property type="entry name" value="P-loop containing nucleotide triphosphate hydrolases"/>
    <property type="match status" value="1"/>
</dbReference>
<dbReference type="PROSITE" id="PS50110">
    <property type="entry name" value="RESPONSE_REGULATORY"/>
    <property type="match status" value="1"/>
</dbReference>
<evidence type="ECO:0000256" key="1">
    <source>
        <dbReference type="ARBA" id="ARBA00018672"/>
    </source>
</evidence>
<dbReference type="InterPro" id="IPR011006">
    <property type="entry name" value="CheY-like_superfamily"/>
</dbReference>
<evidence type="ECO:0000259" key="8">
    <source>
        <dbReference type="PROSITE" id="PS50045"/>
    </source>
</evidence>